<feature type="non-terminal residue" evidence="1">
    <location>
        <position position="164"/>
    </location>
</feature>
<name>A0AAV1YTC3_9ARAC</name>
<organism evidence="1 2">
    <name type="scientific">Larinioides sclopetarius</name>
    <dbReference type="NCBI Taxonomy" id="280406"/>
    <lineage>
        <taxon>Eukaryota</taxon>
        <taxon>Metazoa</taxon>
        <taxon>Ecdysozoa</taxon>
        <taxon>Arthropoda</taxon>
        <taxon>Chelicerata</taxon>
        <taxon>Arachnida</taxon>
        <taxon>Araneae</taxon>
        <taxon>Araneomorphae</taxon>
        <taxon>Entelegynae</taxon>
        <taxon>Araneoidea</taxon>
        <taxon>Araneidae</taxon>
        <taxon>Larinioides</taxon>
    </lineage>
</organism>
<dbReference type="Proteomes" id="UP001497382">
    <property type="component" value="Unassembled WGS sequence"/>
</dbReference>
<evidence type="ECO:0000313" key="2">
    <source>
        <dbReference type="Proteomes" id="UP001497382"/>
    </source>
</evidence>
<evidence type="ECO:0000313" key="1">
    <source>
        <dbReference type="EMBL" id="CAL1261186.1"/>
    </source>
</evidence>
<accession>A0AAV1YTC3</accession>
<keyword evidence="2" id="KW-1185">Reference proteome</keyword>
<sequence>MTNPNTAPEYPRDQNGLLFYCGASSRDPNCQAQVSGDGTWETVHSLGGNYESIVLRGGQSTAITFNTPVKPHGDRFCIVLNFRKGPLDALRRDVSSFKTDFKMDNSFSPPIELNLKTTSFTRYNLDIPWDMQTKLGFTFSVPRGAGKHNLAIRTIAAYDGSCSS</sequence>
<protein>
    <submittedName>
        <fullName evidence="1">Uncharacterized protein</fullName>
    </submittedName>
</protein>
<gene>
    <name evidence="1" type="ORF">LARSCL_LOCUS252</name>
</gene>
<dbReference type="AlphaFoldDB" id="A0AAV1YTC3"/>
<reference evidence="1 2" key="1">
    <citation type="submission" date="2024-04" db="EMBL/GenBank/DDBJ databases">
        <authorList>
            <person name="Rising A."/>
            <person name="Reimegard J."/>
            <person name="Sonavane S."/>
            <person name="Akerstrom W."/>
            <person name="Nylinder S."/>
            <person name="Hedman E."/>
            <person name="Kallberg Y."/>
        </authorList>
    </citation>
    <scope>NUCLEOTIDE SEQUENCE [LARGE SCALE GENOMIC DNA]</scope>
</reference>
<proteinExistence type="predicted"/>
<comment type="caution">
    <text evidence="1">The sequence shown here is derived from an EMBL/GenBank/DDBJ whole genome shotgun (WGS) entry which is preliminary data.</text>
</comment>
<dbReference type="EMBL" id="CAXIEN010000001">
    <property type="protein sequence ID" value="CAL1261186.1"/>
    <property type="molecule type" value="Genomic_DNA"/>
</dbReference>